<name>A0ABY8QYB5_9MICO</name>
<evidence type="ECO:0000313" key="2">
    <source>
        <dbReference type="Proteomes" id="UP001209083"/>
    </source>
</evidence>
<protein>
    <submittedName>
        <fullName evidence="1">DUF3000 domain-containing protein</fullName>
    </submittedName>
</protein>
<dbReference type="EMBL" id="CP090958">
    <property type="protein sequence ID" value="WGW13360.1"/>
    <property type="molecule type" value="Genomic_DNA"/>
</dbReference>
<sequence>MNASESLQHLPREFAQACDALRAATLRSEITITEIPPPARLAPYSVAMSAEVVAPNDFAAASGEDIDELATGRLVVLYDPSAPPEWGGKFRVVSYVRAELEHELGQDGLIGSVAWSWLQEALAAHGALYRAEGGTVTRVLSESFGSLSTRPATVDLELRSSWTPHDASSADIGAHLKAWAQLLCTVAGLPPLPDGVSALPGRRR</sequence>
<proteinExistence type="predicted"/>
<keyword evidence="2" id="KW-1185">Reference proteome</keyword>
<dbReference type="RefSeq" id="WP_349640179.1">
    <property type="nucleotide sequence ID" value="NZ_CP090958.1"/>
</dbReference>
<dbReference type="Proteomes" id="UP001209083">
    <property type="component" value="Chromosome"/>
</dbReference>
<reference evidence="1 2" key="1">
    <citation type="submission" date="2023-05" db="EMBL/GenBank/DDBJ databases">
        <title>Lithophilousrod everest ZFBP1038 complete genpme.</title>
        <authorList>
            <person name="Tian M."/>
        </authorList>
    </citation>
    <scope>NUCLEOTIDE SEQUENCE [LARGE SCALE GENOMIC DNA]</scope>
    <source>
        <strain evidence="1 2">ZFBP1038</strain>
    </source>
</reference>
<gene>
    <name evidence="1" type="ORF">LWF01_06235</name>
</gene>
<organism evidence="1 2">
    <name type="scientific">Saxibacter everestensis</name>
    <dbReference type="NCBI Taxonomy" id="2909229"/>
    <lineage>
        <taxon>Bacteria</taxon>
        <taxon>Bacillati</taxon>
        <taxon>Actinomycetota</taxon>
        <taxon>Actinomycetes</taxon>
        <taxon>Micrococcales</taxon>
        <taxon>Brevibacteriaceae</taxon>
        <taxon>Saxibacter</taxon>
    </lineage>
</organism>
<evidence type="ECO:0000313" key="1">
    <source>
        <dbReference type="EMBL" id="WGW13360.1"/>
    </source>
</evidence>
<dbReference type="InterPro" id="IPR021555">
    <property type="entry name" value="DUF3000"/>
</dbReference>
<dbReference type="Pfam" id="PF11452">
    <property type="entry name" value="DUF3000"/>
    <property type="match status" value="1"/>
</dbReference>
<accession>A0ABY8QYB5</accession>